<name>A0AAN7SPP2_9COLE</name>
<gene>
    <name evidence="4" type="ORF">RN001_004867</name>
</gene>
<dbReference type="Proteomes" id="UP001353858">
    <property type="component" value="Unassembled WGS sequence"/>
</dbReference>
<accession>A0AAN7SPP2</accession>
<evidence type="ECO:0000313" key="5">
    <source>
        <dbReference type="Proteomes" id="UP001353858"/>
    </source>
</evidence>
<organism evidence="4 5">
    <name type="scientific">Aquatica leii</name>
    <dbReference type="NCBI Taxonomy" id="1421715"/>
    <lineage>
        <taxon>Eukaryota</taxon>
        <taxon>Metazoa</taxon>
        <taxon>Ecdysozoa</taxon>
        <taxon>Arthropoda</taxon>
        <taxon>Hexapoda</taxon>
        <taxon>Insecta</taxon>
        <taxon>Pterygota</taxon>
        <taxon>Neoptera</taxon>
        <taxon>Endopterygota</taxon>
        <taxon>Coleoptera</taxon>
        <taxon>Polyphaga</taxon>
        <taxon>Elateriformia</taxon>
        <taxon>Elateroidea</taxon>
        <taxon>Lampyridae</taxon>
        <taxon>Luciolinae</taxon>
        <taxon>Aquatica</taxon>
    </lineage>
</organism>
<feature type="domain" description="DDE Tnp4" evidence="3">
    <location>
        <begin position="24"/>
        <end position="107"/>
    </location>
</feature>
<dbReference type="Pfam" id="PF13359">
    <property type="entry name" value="DDE_Tnp_4"/>
    <property type="match status" value="1"/>
</dbReference>
<reference evidence="5" key="1">
    <citation type="submission" date="2023-01" db="EMBL/GenBank/DDBJ databases">
        <title>Key to firefly adult light organ development and bioluminescence: homeobox transcription factors regulate luciferase expression and transportation to peroxisome.</title>
        <authorList>
            <person name="Fu X."/>
        </authorList>
    </citation>
    <scope>NUCLEOTIDE SEQUENCE [LARGE SCALE GENOMIC DNA]</scope>
</reference>
<dbReference type="AlphaFoldDB" id="A0AAN7SPP2"/>
<dbReference type="GO" id="GO:0046872">
    <property type="term" value="F:metal ion binding"/>
    <property type="evidence" value="ECO:0007669"/>
    <property type="project" value="UniProtKB-KW"/>
</dbReference>
<sequence>MQALGIPEEIVTESGNRVNAIWFCFRDSMLYNELEQKAVFEENEKYFFFGDQAYGLMELLITPFPGRPQDMPAHQRQFNQSMKILRVSVEWGFQKIVSLFAFVAALLTNCHTCLYGSQTADYFNTVPPTLEE</sequence>
<evidence type="ECO:0000256" key="2">
    <source>
        <dbReference type="ARBA" id="ARBA00022723"/>
    </source>
</evidence>
<evidence type="ECO:0000256" key="1">
    <source>
        <dbReference type="ARBA" id="ARBA00001968"/>
    </source>
</evidence>
<dbReference type="EMBL" id="JARPUR010000002">
    <property type="protein sequence ID" value="KAK4881548.1"/>
    <property type="molecule type" value="Genomic_DNA"/>
</dbReference>
<comment type="caution">
    <text evidence="4">The sequence shown here is derived from an EMBL/GenBank/DDBJ whole genome shotgun (WGS) entry which is preliminary data.</text>
</comment>
<evidence type="ECO:0000313" key="4">
    <source>
        <dbReference type="EMBL" id="KAK4881548.1"/>
    </source>
</evidence>
<comment type="cofactor">
    <cofactor evidence="1">
        <name>a divalent metal cation</name>
        <dbReference type="ChEBI" id="CHEBI:60240"/>
    </cofactor>
</comment>
<evidence type="ECO:0000259" key="3">
    <source>
        <dbReference type="Pfam" id="PF13359"/>
    </source>
</evidence>
<proteinExistence type="predicted"/>
<dbReference type="InterPro" id="IPR027806">
    <property type="entry name" value="HARBI1_dom"/>
</dbReference>
<keyword evidence="2" id="KW-0479">Metal-binding</keyword>
<protein>
    <recommendedName>
        <fullName evidence="3">DDE Tnp4 domain-containing protein</fullName>
    </recommendedName>
</protein>
<keyword evidence="5" id="KW-1185">Reference proteome</keyword>